<evidence type="ECO:0000313" key="2">
    <source>
        <dbReference type="Proteomes" id="UP001215280"/>
    </source>
</evidence>
<organism evidence="1 2">
    <name type="scientific">Mycena maculata</name>
    <dbReference type="NCBI Taxonomy" id="230809"/>
    <lineage>
        <taxon>Eukaryota</taxon>
        <taxon>Fungi</taxon>
        <taxon>Dikarya</taxon>
        <taxon>Basidiomycota</taxon>
        <taxon>Agaricomycotina</taxon>
        <taxon>Agaricomycetes</taxon>
        <taxon>Agaricomycetidae</taxon>
        <taxon>Agaricales</taxon>
        <taxon>Marasmiineae</taxon>
        <taxon>Mycenaceae</taxon>
        <taxon>Mycena</taxon>
    </lineage>
</organism>
<sequence length="224" mass="23165">MAAAVTTNIHPTDALPFALAAPLGALPVEAAPPDPPLPLLPPPAPLSPPPAPAAFAPTVKMGTALPVNEVSNSPAPITQSAPPLPSNEQVSWIASSRHTVAPWTMVSVSVVVTPLTPTISWRKYVVAPSDDATPPMLTVAKAVTEGVLREVVGREVRLGKLKPDGRETLGMETLGIEVGTGRTRVTAAAPWNANTEKTREMVATDFMFDAFGGQGSGDGVLPPP</sequence>
<protein>
    <submittedName>
        <fullName evidence="1">Uncharacterized protein</fullName>
    </submittedName>
</protein>
<gene>
    <name evidence="1" type="ORF">DFH07DRAFT_843556</name>
</gene>
<accession>A0AAD7I5M6</accession>
<dbReference type="EMBL" id="JARJLG010000154">
    <property type="protein sequence ID" value="KAJ7735530.1"/>
    <property type="molecule type" value="Genomic_DNA"/>
</dbReference>
<dbReference type="AlphaFoldDB" id="A0AAD7I5M6"/>
<comment type="caution">
    <text evidence="1">The sequence shown here is derived from an EMBL/GenBank/DDBJ whole genome shotgun (WGS) entry which is preliminary data.</text>
</comment>
<keyword evidence="2" id="KW-1185">Reference proteome</keyword>
<name>A0AAD7I5M6_9AGAR</name>
<dbReference type="Proteomes" id="UP001215280">
    <property type="component" value="Unassembled WGS sequence"/>
</dbReference>
<proteinExistence type="predicted"/>
<reference evidence="1" key="1">
    <citation type="submission" date="2023-03" db="EMBL/GenBank/DDBJ databases">
        <title>Massive genome expansion in bonnet fungi (Mycena s.s.) driven by repeated elements and novel gene families across ecological guilds.</title>
        <authorList>
            <consortium name="Lawrence Berkeley National Laboratory"/>
            <person name="Harder C.B."/>
            <person name="Miyauchi S."/>
            <person name="Viragh M."/>
            <person name="Kuo A."/>
            <person name="Thoen E."/>
            <person name="Andreopoulos B."/>
            <person name="Lu D."/>
            <person name="Skrede I."/>
            <person name="Drula E."/>
            <person name="Henrissat B."/>
            <person name="Morin E."/>
            <person name="Kohler A."/>
            <person name="Barry K."/>
            <person name="LaButti K."/>
            <person name="Morin E."/>
            <person name="Salamov A."/>
            <person name="Lipzen A."/>
            <person name="Mereny Z."/>
            <person name="Hegedus B."/>
            <person name="Baldrian P."/>
            <person name="Stursova M."/>
            <person name="Weitz H."/>
            <person name="Taylor A."/>
            <person name="Grigoriev I.V."/>
            <person name="Nagy L.G."/>
            <person name="Martin F."/>
            <person name="Kauserud H."/>
        </authorList>
    </citation>
    <scope>NUCLEOTIDE SEQUENCE</scope>
    <source>
        <strain evidence="1">CBHHK188m</strain>
    </source>
</reference>
<evidence type="ECO:0000313" key="1">
    <source>
        <dbReference type="EMBL" id="KAJ7735530.1"/>
    </source>
</evidence>